<dbReference type="EMBL" id="BPLQ01004066">
    <property type="protein sequence ID" value="GIY05230.1"/>
    <property type="molecule type" value="Genomic_DNA"/>
</dbReference>
<keyword evidence="3" id="KW-1185">Reference proteome</keyword>
<gene>
    <name evidence="2" type="ORF">CDAR_586521</name>
</gene>
<evidence type="ECO:0000313" key="3">
    <source>
        <dbReference type="Proteomes" id="UP001054837"/>
    </source>
</evidence>
<protein>
    <submittedName>
        <fullName evidence="2">Uncharacterized protein</fullName>
    </submittedName>
</protein>
<feature type="region of interest" description="Disordered" evidence="1">
    <location>
        <begin position="81"/>
        <end position="107"/>
    </location>
</feature>
<proteinExistence type="predicted"/>
<name>A0AAV4Q842_9ARAC</name>
<organism evidence="2 3">
    <name type="scientific">Caerostris darwini</name>
    <dbReference type="NCBI Taxonomy" id="1538125"/>
    <lineage>
        <taxon>Eukaryota</taxon>
        <taxon>Metazoa</taxon>
        <taxon>Ecdysozoa</taxon>
        <taxon>Arthropoda</taxon>
        <taxon>Chelicerata</taxon>
        <taxon>Arachnida</taxon>
        <taxon>Araneae</taxon>
        <taxon>Araneomorphae</taxon>
        <taxon>Entelegynae</taxon>
        <taxon>Araneoidea</taxon>
        <taxon>Araneidae</taxon>
        <taxon>Caerostris</taxon>
    </lineage>
</organism>
<dbReference type="AlphaFoldDB" id="A0AAV4Q842"/>
<reference evidence="2 3" key="1">
    <citation type="submission" date="2021-06" db="EMBL/GenBank/DDBJ databases">
        <title>Caerostris darwini draft genome.</title>
        <authorList>
            <person name="Kono N."/>
            <person name="Arakawa K."/>
        </authorList>
    </citation>
    <scope>NUCLEOTIDE SEQUENCE [LARGE SCALE GENOMIC DNA]</scope>
</reference>
<comment type="caution">
    <text evidence="2">The sequence shown here is derived from an EMBL/GenBank/DDBJ whole genome shotgun (WGS) entry which is preliminary data.</text>
</comment>
<dbReference type="Proteomes" id="UP001054837">
    <property type="component" value="Unassembled WGS sequence"/>
</dbReference>
<sequence>MNSSIAVCVVNDLLRHVKTKEAKLPLCNLYTNPPGKLLERRSSRQSRKSIARVLLPTGKARLPVREKSFINLGPPRALLGDRACGPNRRRLPHNRSAETRLMKTSAN</sequence>
<evidence type="ECO:0000313" key="2">
    <source>
        <dbReference type="EMBL" id="GIY05230.1"/>
    </source>
</evidence>
<accession>A0AAV4Q842</accession>
<evidence type="ECO:0000256" key="1">
    <source>
        <dbReference type="SAM" id="MobiDB-lite"/>
    </source>
</evidence>